<gene>
    <name evidence="6" type="ORF">DY252_13295</name>
</gene>
<dbReference type="InterPro" id="IPR058163">
    <property type="entry name" value="LysR-type_TF_proteobact-type"/>
</dbReference>
<comment type="similarity">
    <text evidence="1">Belongs to the LysR transcriptional regulatory family.</text>
</comment>
<keyword evidence="3" id="KW-0238">DNA-binding</keyword>
<evidence type="ECO:0000313" key="6">
    <source>
        <dbReference type="EMBL" id="AXO15094.1"/>
    </source>
</evidence>
<dbReference type="InterPro" id="IPR036390">
    <property type="entry name" value="WH_DNA-bd_sf"/>
</dbReference>
<dbReference type="InterPro" id="IPR000847">
    <property type="entry name" value="LysR_HTH_N"/>
</dbReference>
<evidence type="ECO:0000256" key="4">
    <source>
        <dbReference type="ARBA" id="ARBA00023163"/>
    </source>
</evidence>
<proteinExistence type="inferred from homology"/>
<evidence type="ECO:0000256" key="2">
    <source>
        <dbReference type="ARBA" id="ARBA00023015"/>
    </source>
</evidence>
<dbReference type="Proteomes" id="UP000256971">
    <property type="component" value="Chromosome"/>
</dbReference>
<keyword evidence="7" id="KW-1185">Reference proteome</keyword>
<evidence type="ECO:0000259" key="5">
    <source>
        <dbReference type="PROSITE" id="PS50931"/>
    </source>
</evidence>
<evidence type="ECO:0000256" key="3">
    <source>
        <dbReference type="ARBA" id="ARBA00023125"/>
    </source>
</evidence>
<dbReference type="PRINTS" id="PR00039">
    <property type="entry name" value="HTHLYSR"/>
</dbReference>
<dbReference type="Gene3D" id="1.10.10.10">
    <property type="entry name" value="Winged helix-like DNA-binding domain superfamily/Winged helix DNA-binding domain"/>
    <property type="match status" value="1"/>
</dbReference>
<accession>A0ABM6XZK6</accession>
<keyword evidence="2" id="KW-0805">Transcription regulation</keyword>
<dbReference type="InterPro" id="IPR036388">
    <property type="entry name" value="WH-like_DNA-bd_sf"/>
</dbReference>
<dbReference type="EMBL" id="CP031555">
    <property type="protein sequence ID" value="AXO15094.1"/>
    <property type="molecule type" value="Genomic_DNA"/>
</dbReference>
<dbReference type="Pfam" id="PF00126">
    <property type="entry name" value="HTH_1"/>
    <property type="match status" value="1"/>
</dbReference>
<keyword evidence="4" id="KW-0804">Transcription</keyword>
<evidence type="ECO:0000256" key="1">
    <source>
        <dbReference type="ARBA" id="ARBA00009437"/>
    </source>
</evidence>
<dbReference type="SUPFAM" id="SSF53850">
    <property type="entry name" value="Periplasmic binding protein-like II"/>
    <property type="match status" value="1"/>
</dbReference>
<reference evidence="6 7" key="1">
    <citation type="submission" date="2018-08" db="EMBL/GenBank/DDBJ databases">
        <title>Complete genome sequence of type strain Thalassospira indica MCCC 1A01103T, isolated from isolated from deep seawater of the Indian Ocean.</title>
        <authorList>
            <person name="Liu Y."/>
        </authorList>
    </citation>
    <scope>NUCLEOTIDE SEQUENCE [LARGE SCALE GENOMIC DNA]</scope>
    <source>
        <strain evidence="6 7">PB8BT</strain>
    </source>
</reference>
<dbReference type="Gene3D" id="3.40.190.290">
    <property type="match status" value="1"/>
</dbReference>
<name>A0ABM6XZK6_9PROT</name>
<protein>
    <submittedName>
        <fullName evidence="6">LysR family transcriptional regulator</fullName>
    </submittedName>
</protein>
<dbReference type="PROSITE" id="PS50931">
    <property type="entry name" value="HTH_LYSR"/>
    <property type="match status" value="1"/>
</dbReference>
<dbReference type="Pfam" id="PF03466">
    <property type="entry name" value="LysR_substrate"/>
    <property type="match status" value="1"/>
</dbReference>
<organism evidence="6 7">
    <name type="scientific">Thalassospira indica</name>
    <dbReference type="NCBI Taxonomy" id="1891279"/>
    <lineage>
        <taxon>Bacteria</taxon>
        <taxon>Pseudomonadati</taxon>
        <taxon>Pseudomonadota</taxon>
        <taxon>Alphaproteobacteria</taxon>
        <taxon>Rhodospirillales</taxon>
        <taxon>Thalassospiraceae</taxon>
        <taxon>Thalassospira</taxon>
    </lineage>
</organism>
<dbReference type="InterPro" id="IPR005119">
    <property type="entry name" value="LysR_subst-bd"/>
</dbReference>
<evidence type="ECO:0000313" key="7">
    <source>
        <dbReference type="Proteomes" id="UP000256971"/>
    </source>
</evidence>
<sequence length="328" mass="36249">MSQAEKAIYCDIPISLGYDMNHYSLNGLRMFNAAARHLSFSASAAELNVSQAAVSQQIRRLEHQLNVKLFVRESGRVTLTAAGKELADATDAALFRINKAFSKITQTDVSGNLTISTLSSFATKWLIPRVAQFESAHPSISLSIHTSEYKVDFSTSGIDGAIRLGAKEDAELCTEPLFRDTMCLVALPERARSIGTDIENLYNHPLLVDGTPNLSEQMIDLTSLATNKAIDALELDRSKLMIEKHSSSATVVLSALANKGVALTRFSLCMDDVKAGKLDIILNFTLSADMEYSMVYPRENSQCEKLKAFRVWLRRELAMSPSIWNMFP</sequence>
<feature type="domain" description="HTH lysR-type" evidence="5">
    <location>
        <begin position="23"/>
        <end position="80"/>
    </location>
</feature>
<dbReference type="SUPFAM" id="SSF46785">
    <property type="entry name" value="Winged helix' DNA-binding domain"/>
    <property type="match status" value="1"/>
</dbReference>
<dbReference type="PANTHER" id="PTHR30537:SF74">
    <property type="entry name" value="HTH-TYPE TRANSCRIPTIONAL REGULATOR TRPI"/>
    <property type="match status" value="1"/>
</dbReference>
<dbReference type="PANTHER" id="PTHR30537">
    <property type="entry name" value="HTH-TYPE TRANSCRIPTIONAL REGULATOR"/>
    <property type="match status" value="1"/>
</dbReference>
<dbReference type="RefSeq" id="WP_064789111.1">
    <property type="nucleotide sequence ID" value="NZ_CP031555.1"/>
</dbReference>